<sequence length="418" mass="47833">MELKNLILGFDFGEKESQICSYSRVDKDAVSVPVRKGSIEEEFPTVLYKKQGEDRWYAADGEKREGQDETELLEVENLYEVCMNERPCMIEDTAYAPGELLAMFLKASLQAAGILEPGLQIAGITVTTPKLTRAFVKNLRHAYELLGIPRGRAYLQEYTESFYYHTLYQKPELWSRSVGMFRFEGNDVTFYSLSVNRRTKPATVTVKEGKHMKLHETAEDRDKDFSRLIGESFENEIYSSVYLVGDGFERSWAEGSIRILCRNQRHVFGGSNLFAKGACFTAREKVEERSLKGYLFLGNDLVRHNVGMEMVISGSPAYYPMIQAGVNWYEAEKECELILDHTEELVFVVSDMETGKKTRYTMHLPGLPKRPPRTTRLHLKLEYDSPTNCRITVEDLGFGEMFPKSGKIWHETMGEASK</sequence>
<dbReference type="AlphaFoldDB" id="A0A9D2BHS5"/>
<proteinExistence type="predicted"/>
<accession>A0A9D2BHS5</accession>
<dbReference type="Pfam" id="PF18980">
    <property type="entry name" value="DUF5716_C"/>
    <property type="match status" value="1"/>
</dbReference>
<name>A0A9D2BHS5_9FIRM</name>
<evidence type="ECO:0000313" key="2">
    <source>
        <dbReference type="EMBL" id="HIX75987.1"/>
    </source>
</evidence>
<feature type="domain" description="DUF5716" evidence="1">
    <location>
        <begin position="124"/>
        <end position="413"/>
    </location>
</feature>
<dbReference type="InterPro" id="IPR043770">
    <property type="entry name" value="DUF5716_C"/>
</dbReference>
<dbReference type="Proteomes" id="UP000886890">
    <property type="component" value="Unassembled WGS sequence"/>
</dbReference>
<evidence type="ECO:0000313" key="3">
    <source>
        <dbReference type="Proteomes" id="UP000886890"/>
    </source>
</evidence>
<evidence type="ECO:0000259" key="1">
    <source>
        <dbReference type="Pfam" id="PF18980"/>
    </source>
</evidence>
<protein>
    <recommendedName>
        <fullName evidence="1">DUF5716 domain-containing protein</fullName>
    </recommendedName>
</protein>
<organism evidence="2 3">
    <name type="scientific">Candidatus Fusicatenibacter merdavium</name>
    <dbReference type="NCBI Taxonomy" id="2838600"/>
    <lineage>
        <taxon>Bacteria</taxon>
        <taxon>Bacillati</taxon>
        <taxon>Bacillota</taxon>
        <taxon>Clostridia</taxon>
        <taxon>Lachnospirales</taxon>
        <taxon>Lachnospiraceae</taxon>
        <taxon>Fusicatenibacter</taxon>
    </lineage>
</organism>
<comment type="caution">
    <text evidence="2">The sequence shown here is derived from an EMBL/GenBank/DDBJ whole genome shotgun (WGS) entry which is preliminary data.</text>
</comment>
<dbReference type="EMBL" id="DXEK01000001">
    <property type="protein sequence ID" value="HIX75987.1"/>
    <property type="molecule type" value="Genomic_DNA"/>
</dbReference>
<gene>
    <name evidence="2" type="ORF">H9734_00055</name>
</gene>
<reference evidence="2" key="2">
    <citation type="submission" date="2021-04" db="EMBL/GenBank/DDBJ databases">
        <authorList>
            <person name="Gilroy R."/>
        </authorList>
    </citation>
    <scope>NUCLEOTIDE SEQUENCE</scope>
    <source>
        <strain evidence="2">CHK183-1962</strain>
    </source>
</reference>
<reference evidence="2" key="1">
    <citation type="journal article" date="2021" name="PeerJ">
        <title>Extensive microbial diversity within the chicken gut microbiome revealed by metagenomics and culture.</title>
        <authorList>
            <person name="Gilroy R."/>
            <person name="Ravi A."/>
            <person name="Getino M."/>
            <person name="Pursley I."/>
            <person name="Horton D.L."/>
            <person name="Alikhan N.F."/>
            <person name="Baker D."/>
            <person name="Gharbi K."/>
            <person name="Hall N."/>
            <person name="Watson M."/>
            <person name="Adriaenssens E.M."/>
            <person name="Foster-Nyarko E."/>
            <person name="Jarju S."/>
            <person name="Secka A."/>
            <person name="Antonio M."/>
            <person name="Oren A."/>
            <person name="Chaudhuri R.R."/>
            <person name="La Ragione R."/>
            <person name="Hildebrand F."/>
            <person name="Pallen M.J."/>
        </authorList>
    </citation>
    <scope>NUCLEOTIDE SEQUENCE</scope>
    <source>
        <strain evidence="2">CHK183-1962</strain>
    </source>
</reference>